<evidence type="ECO:0000313" key="3">
    <source>
        <dbReference type="Proteomes" id="UP000824782"/>
    </source>
</evidence>
<dbReference type="EMBL" id="WNYA01002256">
    <property type="protein sequence ID" value="KAG8544463.1"/>
    <property type="molecule type" value="Genomic_DNA"/>
</dbReference>
<evidence type="ECO:0000313" key="2">
    <source>
        <dbReference type="EMBL" id="KAG8544463.1"/>
    </source>
</evidence>
<dbReference type="Proteomes" id="UP000824782">
    <property type="component" value="Unassembled WGS sequence"/>
</dbReference>
<feature type="region of interest" description="Disordered" evidence="1">
    <location>
        <begin position="80"/>
        <end position="117"/>
    </location>
</feature>
<name>A0AAV6ZDX3_ENGPU</name>
<keyword evidence="3" id="KW-1185">Reference proteome</keyword>
<dbReference type="AlphaFoldDB" id="A0AAV6ZDX3"/>
<protein>
    <submittedName>
        <fullName evidence="2">Uncharacterized protein</fullName>
    </submittedName>
</protein>
<organism evidence="2 3">
    <name type="scientific">Engystomops pustulosus</name>
    <name type="common">Tungara frog</name>
    <name type="synonym">Physalaemus pustulosus</name>
    <dbReference type="NCBI Taxonomy" id="76066"/>
    <lineage>
        <taxon>Eukaryota</taxon>
        <taxon>Metazoa</taxon>
        <taxon>Chordata</taxon>
        <taxon>Craniata</taxon>
        <taxon>Vertebrata</taxon>
        <taxon>Euteleostomi</taxon>
        <taxon>Amphibia</taxon>
        <taxon>Batrachia</taxon>
        <taxon>Anura</taxon>
        <taxon>Neobatrachia</taxon>
        <taxon>Hyloidea</taxon>
        <taxon>Leptodactylidae</taxon>
        <taxon>Leiuperinae</taxon>
        <taxon>Engystomops</taxon>
    </lineage>
</organism>
<sequence length="117" mass="12592">MTCRKKVDAPCPEEGRASWWLESVCTGGLGYCTEVSAPGSIFGITYSRFSRGRAVGAGGRLNAVGQGLVTPPADCRVEAEGNQRGQSVRHSPVVSLPDPCKKSPPHLQRNPPPWMRM</sequence>
<proteinExistence type="predicted"/>
<evidence type="ECO:0000256" key="1">
    <source>
        <dbReference type="SAM" id="MobiDB-lite"/>
    </source>
</evidence>
<accession>A0AAV6ZDX3</accession>
<comment type="caution">
    <text evidence="2">The sequence shown here is derived from an EMBL/GenBank/DDBJ whole genome shotgun (WGS) entry which is preliminary data.</text>
</comment>
<reference evidence="2" key="1">
    <citation type="thesis" date="2020" institute="ProQuest LLC" country="789 East Eisenhower Parkway, Ann Arbor, MI, USA">
        <title>Comparative Genomics and Chromosome Evolution.</title>
        <authorList>
            <person name="Mudd A.B."/>
        </authorList>
    </citation>
    <scope>NUCLEOTIDE SEQUENCE</scope>
    <source>
        <strain evidence="2">237g6f4</strain>
        <tissue evidence="2">Blood</tissue>
    </source>
</reference>
<gene>
    <name evidence="2" type="ORF">GDO81_022454</name>
</gene>